<gene>
    <name evidence="7" type="ORF">TOLI1172_LOCUS8774</name>
</gene>
<dbReference type="EMBL" id="HBFP01012112">
    <property type="protein sequence ID" value="CAD8824375.1"/>
    <property type="molecule type" value="Transcribed_RNA"/>
</dbReference>
<reference evidence="7" key="1">
    <citation type="submission" date="2021-01" db="EMBL/GenBank/DDBJ databases">
        <authorList>
            <person name="Corre E."/>
            <person name="Pelletier E."/>
            <person name="Niang G."/>
            <person name="Scheremetjew M."/>
            <person name="Finn R."/>
            <person name="Kale V."/>
            <person name="Holt S."/>
            <person name="Cochrane G."/>
            <person name="Meng A."/>
            <person name="Brown T."/>
            <person name="Cohen L."/>
        </authorList>
    </citation>
    <scope>NUCLEOTIDE SEQUENCE</scope>
    <source>
        <strain evidence="7">CCMP3278</strain>
    </source>
</reference>
<evidence type="ECO:0000313" key="7">
    <source>
        <dbReference type="EMBL" id="CAD8824375.1"/>
    </source>
</evidence>
<dbReference type="Gene3D" id="3.40.50.300">
    <property type="entry name" value="P-loop containing nucleotide triphosphate hydrolases"/>
    <property type="match status" value="1"/>
</dbReference>
<protein>
    <recommendedName>
        <fullName evidence="6">EngB-type G domain-containing protein</fullName>
    </recommendedName>
</protein>
<dbReference type="InterPro" id="IPR006073">
    <property type="entry name" value="GTP-bd"/>
</dbReference>
<keyword evidence="3" id="KW-0460">Magnesium</keyword>
<dbReference type="InterPro" id="IPR027417">
    <property type="entry name" value="P-loop_NTPase"/>
</dbReference>
<feature type="domain" description="EngB-type G" evidence="6">
    <location>
        <begin position="145"/>
        <end position="321"/>
    </location>
</feature>
<keyword evidence="2" id="KW-0547">Nucleotide-binding</keyword>
<dbReference type="PANTHER" id="PTHR11649">
    <property type="entry name" value="MSS1/TRME-RELATED GTP-BINDING PROTEIN"/>
    <property type="match status" value="1"/>
</dbReference>
<dbReference type="InterPro" id="IPR030393">
    <property type="entry name" value="G_ENGB_dom"/>
</dbReference>
<keyword evidence="1" id="KW-0479">Metal-binding</keyword>
<dbReference type="PANTHER" id="PTHR11649:SF13">
    <property type="entry name" value="ENGB-TYPE G DOMAIN-CONTAINING PROTEIN"/>
    <property type="match status" value="1"/>
</dbReference>
<dbReference type="Pfam" id="PF01926">
    <property type="entry name" value="MMR_HSR1"/>
    <property type="match status" value="1"/>
</dbReference>
<sequence length="381" mass="44068">MRRTQLMSIHTHRICMKSYSDESDDDFDYENYESVRRAPKKELKPRPKTENRGVNKSFREIPVDKSILNELRSRNLGLMKGRDLKRRPIEYPHLMWTDHCKYVWNHGAFYSYSLEIPRNADSNPHITKEVVTEPYNLLKRTPNNSIPEIAIIGRSNVGKSSVLNKIAGAGRRLAKYSEIPGTTRRVSRYELRSGAFAVLDVPGYGFAYGGQGWWHSALEHLMKRPQLKRILVLLDGRRGLMNEDRKILEIFQSKKKSVQIQFVFNKCDLDHKENLARRISMTQKEIEQNYPSAMKKIETVSAFTGGGMLDLMRNIAGMIPKKDVKQTHKETLLRVIQKDKEATEKMKKNQQNSDDNSTSYRKQYSLRDAKVSSRAASTATR</sequence>
<name>A0A7S0ZK37_9RHOD</name>
<organism evidence="7">
    <name type="scientific">Timspurckia oligopyrenoides</name>
    <dbReference type="NCBI Taxonomy" id="708627"/>
    <lineage>
        <taxon>Eukaryota</taxon>
        <taxon>Rhodophyta</taxon>
        <taxon>Bangiophyceae</taxon>
        <taxon>Porphyridiales</taxon>
        <taxon>Porphyridiaceae</taxon>
        <taxon>Timspurckia</taxon>
    </lineage>
</organism>
<evidence type="ECO:0000256" key="5">
    <source>
        <dbReference type="SAM" id="MobiDB-lite"/>
    </source>
</evidence>
<proteinExistence type="predicted"/>
<dbReference type="AlphaFoldDB" id="A0A7S0ZK37"/>
<dbReference type="InterPro" id="IPR005225">
    <property type="entry name" value="Small_GTP-bd"/>
</dbReference>
<dbReference type="PROSITE" id="PS51706">
    <property type="entry name" value="G_ENGB"/>
    <property type="match status" value="1"/>
</dbReference>
<evidence type="ECO:0000259" key="6">
    <source>
        <dbReference type="PROSITE" id="PS51706"/>
    </source>
</evidence>
<feature type="region of interest" description="Disordered" evidence="5">
    <location>
        <begin position="340"/>
        <end position="381"/>
    </location>
</feature>
<evidence type="ECO:0000256" key="3">
    <source>
        <dbReference type="ARBA" id="ARBA00022842"/>
    </source>
</evidence>
<evidence type="ECO:0000256" key="2">
    <source>
        <dbReference type="ARBA" id="ARBA00022741"/>
    </source>
</evidence>
<dbReference type="GO" id="GO:0005525">
    <property type="term" value="F:GTP binding"/>
    <property type="evidence" value="ECO:0007669"/>
    <property type="project" value="UniProtKB-KW"/>
</dbReference>
<feature type="compositionally biased region" description="Polar residues" evidence="5">
    <location>
        <begin position="349"/>
        <end position="362"/>
    </location>
</feature>
<dbReference type="SUPFAM" id="SSF52540">
    <property type="entry name" value="P-loop containing nucleoside triphosphate hydrolases"/>
    <property type="match status" value="1"/>
</dbReference>
<evidence type="ECO:0000256" key="1">
    <source>
        <dbReference type="ARBA" id="ARBA00022723"/>
    </source>
</evidence>
<evidence type="ECO:0000256" key="4">
    <source>
        <dbReference type="ARBA" id="ARBA00023134"/>
    </source>
</evidence>
<dbReference type="NCBIfam" id="TIGR00231">
    <property type="entry name" value="small_GTP"/>
    <property type="match status" value="1"/>
</dbReference>
<dbReference type="GO" id="GO:0046872">
    <property type="term" value="F:metal ion binding"/>
    <property type="evidence" value="ECO:0007669"/>
    <property type="project" value="UniProtKB-KW"/>
</dbReference>
<accession>A0A7S0ZK37</accession>
<keyword evidence="4" id="KW-0342">GTP-binding</keyword>